<sequence>MTGHVQGRHAAHRSGGLKKLLIDLHAFQLRLKGWGEDVIFVCGPLITDNFSYSIYDELTAYIDGTYSSFDPSLDPRHFITGEQKFKDDRVLAVPLISDLLTTSIGGAMHLLKALEKEGMLSIEEEDNGGIDPATAAKFKEALTWVGMDIARMILGNESFFANGKPPASPAEYLKLLFQQVGGALAVDSTKRYQQSGRTRKEQKSRLQAEHDTGARRLKPRAPVQTMFKRRYAHQAEEQIDLYVLQETVHLGMTSRKLGNDGSGHARKGFMLARIKDEARVWRIRQQAAMACTPQRQAPVIDPADVLGQAST</sequence>
<dbReference type="EMBL" id="JAGTJQ010000015">
    <property type="protein sequence ID" value="KAH7012266.1"/>
    <property type="molecule type" value="Genomic_DNA"/>
</dbReference>
<dbReference type="RefSeq" id="XP_046004642.1">
    <property type="nucleotide sequence ID" value="XM_046161361.1"/>
</dbReference>
<organism evidence="2 3">
    <name type="scientific">Microdochium trichocladiopsis</name>
    <dbReference type="NCBI Taxonomy" id="1682393"/>
    <lineage>
        <taxon>Eukaryota</taxon>
        <taxon>Fungi</taxon>
        <taxon>Dikarya</taxon>
        <taxon>Ascomycota</taxon>
        <taxon>Pezizomycotina</taxon>
        <taxon>Sordariomycetes</taxon>
        <taxon>Xylariomycetidae</taxon>
        <taxon>Xylariales</taxon>
        <taxon>Microdochiaceae</taxon>
        <taxon>Microdochium</taxon>
    </lineage>
</organism>
<dbReference type="OrthoDB" id="5238236at2759"/>
<accession>A0A9P8XR41</accession>
<keyword evidence="3" id="KW-1185">Reference proteome</keyword>
<feature type="region of interest" description="Disordered" evidence="1">
    <location>
        <begin position="191"/>
        <end position="214"/>
    </location>
</feature>
<reference evidence="2" key="1">
    <citation type="journal article" date="2021" name="Nat. Commun.">
        <title>Genetic determinants of endophytism in the Arabidopsis root mycobiome.</title>
        <authorList>
            <person name="Mesny F."/>
            <person name="Miyauchi S."/>
            <person name="Thiergart T."/>
            <person name="Pickel B."/>
            <person name="Atanasova L."/>
            <person name="Karlsson M."/>
            <person name="Huettel B."/>
            <person name="Barry K.W."/>
            <person name="Haridas S."/>
            <person name="Chen C."/>
            <person name="Bauer D."/>
            <person name="Andreopoulos W."/>
            <person name="Pangilinan J."/>
            <person name="LaButti K."/>
            <person name="Riley R."/>
            <person name="Lipzen A."/>
            <person name="Clum A."/>
            <person name="Drula E."/>
            <person name="Henrissat B."/>
            <person name="Kohler A."/>
            <person name="Grigoriev I.V."/>
            <person name="Martin F.M."/>
            <person name="Hacquard S."/>
        </authorList>
    </citation>
    <scope>NUCLEOTIDE SEQUENCE</scope>
    <source>
        <strain evidence="2">MPI-CAGE-CH-0230</strain>
    </source>
</reference>
<evidence type="ECO:0000313" key="2">
    <source>
        <dbReference type="EMBL" id="KAH7012266.1"/>
    </source>
</evidence>
<dbReference type="AlphaFoldDB" id="A0A9P8XR41"/>
<comment type="caution">
    <text evidence="2">The sequence shown here is derived from an EMBL/GenBank/DDBJ whole genome shotgun (WGS) entry which is preliminary data.</text>
</comment>
<gene>
    <name evidence="2" type="ORF">B0I36DRAFT_389722</name>
</gene>
<dbReference type="Proteomes" id="UP000756346">
    <property type="component" value="Unassembled WGS sequence"/>
</dbReference>
<evidence type="ECO:0000256" key="1">
    <source>
        <dbReference type="SAM" id="MobiDB-lite"/>
    </source>
</evidence>
<proteinExistence type="predicted"/>
<protein>
    <submittedName>
        <fullName evidence="2">Uncharacterized protein</fullName>
    </submittedName>
</protein>
<name>A0A9P8XR41_9PEZI</name>
<feature type="compositionally biased region" description="Basic and acidic residues" evidence="1">
    <location>
        <begin position="198"/>
        <end position="214"/>
    </location>
</feature>
<dbReference type="GeneID" id="70190907"/>
<evidence type="ECO:0000313" key="3">
    <source>
        <dbReference type="Proteomes" id="UP000756346"/>
    </source>
</evidence>